<evidence type="ECO:0008006" key="3">
    <source>
        <dbReference type="Google" id="ProtNLM"/>
    </source>
</evidence>
<sequence length="396" mass="45820">MSTGNIVTGDNYFPRPTDENKLWRHLSDGAHVLLLAPRRVGKSSMITHIKDQPKSGYAVIYVFVQACDNEQSFYQKMLREIYRSDHIKKSEKIKSKLSEWAKGINFSLSVSPTNIEAGLGKEKGETKIITHEMIRDVLYESLKLSEETIIIAIDEFPDVLEKISDEHGKRGVEQFLSGIRALCQDPEFNEKVQFILTGSIGLDTLAEKLAVTDLINMLVNMSVRPFKDDRAVEFIDFYINKHCSEVILDIETKQAIIDEVGWNMPYYLGLVCEQLIEIFDEEERQIEHSDVKVAINSLFSPAMKTVFSHWRDRLNRLEKIERHYAQQVLDLVSKTDTSVVHGELFNLSQHIDFKDQVNSRYVINCLLHDGYLYQPEDSTYQFTSPLLKRWWTRYGK</sequence>
<dbReference type="PANTHER" id="PTHR34301:SF8">
    <property type="entry name" value="ATPASE DOMAIN-CONTAINING PROTEIN"/>
    <property type="match status" value="1"/>
</dbReference>
<keyword evidence="2" id="KW-1185">Reference proteome</keyword>
<dbReference type="EMBL" id="CP000323">
    <property type="protein sequence ID" value="ABE73809.1"/>
    <property type="molecule type" value="Genomic_DNA"/>
</dbReference>
<name>Q1QEU4_PSYCK</name>
<dbReference type="AlphaFoldDB" id="Q1QEU4"/>
<organism evidence="1 2">
    <name type="scientific">Psychrobacter cryohalolentis (strain ATCC BAA-1226 / DSM 17306 / VKM B-2378 / K5)</name>
    <dbReference type="NCBI Taxonomy" id="335284"/>
    <lineage>
        <taxon>Bacteria</taxon>
        <taxon>Pseudomonadati</taxon>
        <taxon>Pseudomonadota</taxon>
        <taxon>Gammaproteobacteria</taxon>
        <taxon>Moraxellales</taxon>
        <taxon>Moraxellaceae</taxon>
        <taxon>Psychrobacter</taxon>
    </lineage>
</organism>
<dbReference type="HOGENOM" id="CLU_054748_0_0_6"/>
<evidence type="ECO:0000313" key="1">
    <source>
        <dbReference type="EMBL" id="ABE73809.1"/>
    </source>
</evidence>
<dbReference type="eggNOG" id="COG1672">
    <property type="taxonomic scope" value="Bacteria"/>
</dbReference>
<proteinExistence type="predicted"/>
<accession>Q1QEU4</accession>
<dbReference type="SUPFAM" id="SSF52540">
    <property type="entry name" value="P-loop containing nucleoside triphosphate hydrolases"/>
    <property type="match status" value="1"/>
</dbReference>
<dbReference type="Proteomes" id="UP000002425">
    <property type="component" value="Chromosome"/>
</dbReference>
<evidence type="ECO:0000313" key="2">
    <source>
        <dbReference type="Proteomes" id="UP000002425"/>
    </source>
</evidence>
<dbReference type="Gene3D" id="3.40.50.300">
    <property type="entry name" value="P-loop containing nucleotide triphosphate hydrolases"/>
    <property type="match status" value="1"/>
</dbReference>
<dbReference type="RefSeq" id="WP_011512401.1">
    <property type="nucleotide sequence ID" value="NC_007969.1"/>
</dbReference>
<dbReference type="KEGG" id="pcr:Pcryo_0025"/>
<dbReference type="InterPro" id="IPR027417">
    <property type="entry name" value="P-loop_NTPase"/>
</dbReference>
<dbReference type="STRING" id="335284.Pcryo_0025"/>
<gene>
    <name evidence="1" type="ordered locus">Pcryo_0025</name>
</gene>
<protein>
    <recommendedName>
        <fullName evidence="3">ATPase domain-containing protein</fullName>
    </recommendedName>
</protein>
<dbReference type="PANTHER" id="PTHR34301">
    <property type="entry name" value="DNA-BINDING PROTEIN-RELATED"/>
    <property type="match status" value="1"/>
</dbReference>
<reference evidence="1" key="1">
    <citation type="submission" date="2006-03" db="EMBL/GenBank/DDBJ databases">
        <title>Complete sequence of chromosome of Psychrobacter cryohalolentis K5.</title>
        <authorList>
            <consortium name="US DOE Joint Genome Institute"/>
            <person name="Copeland A."/>
            <person name="Lucas S."/>
            <person name="Lapidus A."/>
            <person name="Barry K."/>
            <person name="Detter J.C."/>
            <person name="Glavina del Rio T."/>
            <person name="Hammon N."/>
            <person name="Israni S."/>
            <person name="Dalin E."/>
            <person name="Tice H."/>
            <person name="Pitluck S."/>
            <person name="Brettin T."/>
            <person name="Bruce D."/>
            <person name="Han C."/>
            <person name="Tapia R."/>
            <person name="Sims D.R."/>
            <person name="Gilna P."/>
            <person name="Schmutz J."/>
            <person name="Larimer F."/>
            <person name="Land M."/>
            <person name="Hauser L."/>
            <person name="Kyrpides N."/>
            <person name="Kim E."/>
            <person name="Richardson P."/>
        </authorList>
    </citation>
    <scope>NUCLEOTIDE SEQUENCE</scope>
    <source>
        <strain evidence="1">K5</strain>
    </source>
</reference>